<feature type="disulfide bond" evidence="9">
    <location>
        <begin position="224"/>
        <end position="239"/>
    </location>
</feature>
<feature type="disulfide bond" evidence="9">
    <location>
        <begin position="205"/>
        <end position="217"/>
    </location>
</feature>
<keyword evidence="3" id="KW-0677">Repeat</keyword>
<dbReference type="SMART" id="SM00192">
    <property type="entry name" value="LDLa"/>
    <property type="match status" value="4"/>
</dbReference>
<dbReference type="InterPro" id="IPR023415">
    <property type="entry name" value="LDLR_class-A_CS"/>
</dbReference>
<keyword evidence="11" id="KW-1185">Reference proteome</keyword>
<accession>A0A8R1EVY4</accession>
<dbReference type="InterPro" id="IPR051221">
    <property type="entry name" value="LDLR-related"/>
</dbReference>
<keyword evidence="2" id="KW-0812">Transmembrane</keyword>
<evidence type="ECO:0000256" key="7">
    <source>
        <dbReference type="ARBA" id="ARBA00023170"/>
    </source>
</evidence>
<feature type="disulfide bond" evidence="9">
    <location>
        <begin position="121"/>
        <end position="133"/>
    </location>
</feature>
<dbReference type="InterPro" id="IPR002172">
    <property type="entry name" value="LDrepeatLR_classA_rpt"/>
</dbReference>
<evidence type="ECO:0000256" key="1">
    <source>
        <dbReference type="ARBA" id="ARBA00004167"/>
    </source>
</evidence>
<sequence length="254" mass="27926">MTGFETSRSRCVEGYILSLFPASSPCSSNNCEHFCFASSCKGSVGCEPVKCGCADGWKLVENGKCVPDPQWVDPFGCDADKHFTCAISKKCVPKTNLCDGDDDCGDGSDEDPNGACKDYKCVGQKFQCDGTTCLPMSFVCDGKTDCLDGTDEWEKTCHNPPRVQCSDNEFRCSNTKCIPKSKRCNNQRDCENGDDERDCPTNRSCLLEEFRCGNGLCIKQSHVCDGKRQCLDGLDEAHCEQEQCLDPLRIWVGG</sequence>
<comment type="subcellular location">
    <subcellularLocation>
        <location evidence="1">Membrane</location>
        <topology evidence="1">Single-pass membrane protein</topology>
    </subcellularLocation>
</comment>
<dbReference type="GO" id="GO:0005886">
    <property type="term" value="C:plasma membrane"/>
    <property type="evidence" value="ECO:0007669"/>
    <property type="project" value="TreeGrafter"/>
</dbReference>
<keyword evidence="4" id="KW-1133">Transmembrane helix</keyword>
<comment type="caution">
    <text evidence="9">Lacks conserved residue(s) required for the propagation of feature annotation.</text>
</comment>
<keyword evidence="6 9" id="KW-1015">Disulfide bond</keyword>
<evidence type="ECO:0000313" key="10">
    <source>
        <dbReference type="EnsemblMetazoa" id="CJA41641.1"/>
    </source>
</evidence>
<dbReference type="EnsemblMetazoa" id="CJA41641.1">
    <property type="protein sequence ID" value="CJA41641.1"/>
    <property type="gene ID" value="WBGene00217489"/>
</dbReference>
<keyword evidence="7" id="KW-0675">Receptor</keyword>
<feature type="disulfide bond" evidence="9">
    <location>
        <begin position="128"/>
        <end position="146"/>
    </location>
</feature>
<dbReference type="GO" id="GO:0005041">
    <property type="term" value="F:low-density lipoprotein particle receptor activity"/>
    <property type="evidence" value="ECO:0007669"/>
    <property type="project" value="TreeGrafter"/>
</dbReference>
<reference evidence="10" key="2">
    <citation type="submission" date="2022-06" db="UniProtKB">
        <authorList>
            <consortium name="EnsemblMetazoa"/>
        </authorList>
    </citation>
    <scope>IDENTIFICATION</scope>
    <source>
        <strain evidence="10">DF5081</strain>
    </source>
</reference>
<evidence type="ECO:0000256" key="5">
    <source>
        <dbReference type="ARBA" id="ARBA00023136"/>
    </source>
</evidence>
<name>A0A8R1EVY4_CAEJA</name>
<dbReference type="AlphaFoldDB" id="A0A8R1EVY4"/>
<proteinExistence type="predicted"/>
<dbReference type="SUPFAM" id="SSF57424">
    <property type="entry name" value="LDL receptor-like module"/>
    <property type="match status" value="4"/>
</dbReference>
<feature type="disulfide bond" evidence="9">
    <location>
        <begin position="212"/>
        <end position="230"/>
    </location>
</feature>
<reference evidence="11" key="1">
    <citation type="submission" date="2010-08" db="EMBL/GenBank/DDBJ databases">
        <authorList>
            <consortium name="Caenorhabditis japonica Sequencing Consortium"/>
            <person name="Wilson R.K."/>
        </authorList>
    </citation>
    <scope>NUCLEOTIDE SEQUENCE [LARGE SCALE GENOMIC DNA]</scope>
    <source>
        <strain evidence="11">DF5081</strain>
    </source>
</reference>
<evidence type="ECO:0000256" key="3">
    <source>
        <dbReference type="ARBA" id="ARBA00022737"/>
    </source>
</evidence>
<dbReference type="PROSITE" id="PS50068">
    <property type="entry name" value="LDLRA_2"/>
    <property type="match status" value="4"/>
</dbReference>
<dbReference type="PRINTS" id="PR00261">
    <property type="entry name" value="LDLRECEPTOR"/>
</dbReference>
<evidence type="ECO:0000256" key="2">
    <source>
        <dbReference type="ARBA" id="ARBA00022692"/>
    </source>
</evidence>
<keyword evidence="5" id="KW-0472">Membrane</keyword>
<evidence type="ECO:0000256" key="4">
    <source>
        <dbReference type="ARBA" id="ARBA00022989"/>
    </source>
</evidence>
<feature type="disulfide bond" evidence="9">
    <location>
        <begin position="184"/>
        <end position="199"/>
    </location>
</feature>
<organism evidence="10 11">
    <name type="scientific">Caenorhabditis japonica</name>
    <dbReference type="NCBI Taxonomy" id="281687"/>
    <lineage>
        <taxon>Eukaryota</taxon>
        <taxon>Metazoa</taxon>
        <taxon>Ecdysozoa</taxon>
        <taxon>Nematoda</taxon>
        <taxon>Chromadorea</taxon>
        <taxon>Rhabditida</taxon>
        <taxon>Rhabditina</taxon>
        <taxon>Rhabditomorpha</taxon>
        <taxon>Rhabditoidea</taxon>
        <taxon>Rhabditidae</taxon>
        <taxon>Peloderinae</taxon>
        <taxon>Caenorhabditis</taxon>
    </lineage>
</organism>
<dbReference type="InterPro" id="IPR036055">
    <property type="entry name" value="LDL_receptor-like_sf"/>
</dbReference>
<dbReference type="Proteomes" id="UP000005237">
    <property type="component" value="Unassembled WGS sequence"/>
</dbReference>
<dbReference type="Pfam" id="PF00057">
    <property type="entry name" value="Ldl_recept_a"/>
    <property type="match status" value="4"/>
</dbReference>
<dbReference type="PANTHER" id="PTHR22722:SF5">
    <property type="entry name" value="LOW-DENSITY LIPOPROTEIN RECEPTOR-RELATED PROTEIN 1B"/>
    <property type="match status" value="1"/>
</dbReference>
<feature type="disulfide bond" evidence="9">
    <location>
        <begin position="172"/>
        <end position="190"/>
    </location>
</feature>
<evidence type="ECO:0000313" key="11">
    <source>
        <dbReference type="Proteomes" id="UP000005237"/>
    </source>
</evidence>
<dbReference type="PROSITE" id="PS01209">
    <property type="entry name" value="LDLRA_1"/>
    <property type="match status" value="2"/>
</dbReference>
<dbReference type="GO" id="GO:0043235">
    <property type="term" value="C:receptor complex"/>
    <property type="evidence" value="ECO:0007669"/>
    <property type="project" value="TreeGrafter"/>
</dbReference>
<dbReference type="CDD" id="cd00112">
    <property type="entry name" value="LDLa"/>
    <property type="match status" value="3"/>
</dbReference>
<keyword evidence="8" id="KW-0325">Glycoprotein</keyword>
<protein>
    <submittedName>
        <fullName evidence="10">Uncharacterized protein</fullName>
    </submittedName>
</protein>
<feature type="disulfide bond" evidence="9">
    <location>
        <begin position="165"/>
        <end position="177"/>
    </location>
</feature>
<evidence type="ECO:0000256" key="9">
    <source>
        <dbReference type="PROSITE-ProRule" id="PRU00124"/>
    </source>
</evidence>
<evidence type="ECO:0000256" key="8">
    <source>
        <dbReference type="ARBA" id="ARBA00023180"/>
    </source>
</evidence>
<dbReference type="PANTHER" id="PTHR22722">
    <property type="entry name" value="LOW-DENSITY LIPOPROTEIN RECEPTOR-RELATED PROTEIN 2-RELATED"/>
    <property type="match status" value="1"/>
</dbReference>
<evidence type="ECO:0000256" key="6">
    <source>
        <dbReference type="ARBA" id="ARBA00023157"/>
    </source>
</evidence>
<dbReference type="Gene3D" id="4.10.400.10">
    <property type="entry name" value="Low-density Lipoprotein Receptor"/>
    <property type="match status" value="4"/>
</dbReference>